<evidence type="ECO:0000256" key="4">
    <source>
        <dbReference type="ARBA" id="ARBA00022679"/>
    </source>
</evidence>
<gene>
    <name evidence="12" type="ORF">D5H75_14435</name>
</gene>
<evidence type="ECO:0000313" key="12">
    <source>
        <dbReference type="EMBL" id="RJL32687.1"/>
    </source>
</evidence>
<dbReference type="EC" id="2.7.13.3" evidence="2"/>
<dbReference type="InterPro" id="IPR003594">
    <property type="entry name" value="HATPase_dom"/>
</dbReference>
<dbReference type="PROSITE" id="PS50109">
    <property type="entry name" value="HIS_KIN"/>
    <property type="match status" value="1"/>
</dbReference>
<evidence type="ECO:0000313" key="13">
    <source>
        <dbReference type="Proteomes" id="UP000265768"/>
    </source>
</evidence>
<dbReference type="SUPFAM" id="SSF55874">
    <property type="entry name" value="ATPase domain of HSP90 chaperone/DNA topoisomerase II/histidine kinase"/>
    <property type="match status" value="1"/>
</dbReference>
<sequence>MASRSRSIRFKIFTLLVMPVASLILLWGFTAGFTVPDGLRLKRIQGAVDLVASPAEDVVVELQAERRLSVAHMSRYTPEGYAELRAQRAKTDKMHQTFRRLALSPEGVAATSEDMRQPVADMLDRLDRLPEMRNRIDAHRVTRLEAIRAYNAVVDAQFRLYDKLILVPDVEIHQQATAITAMGEAREMITRESALISAIIGGDNLTPGERKAFSEWVTARRFLQGKALRQLDEDLRGPYVDFAESPLFGQFENVEDAIIGSSRATVPLPADAADWQKMAERLKRTADKLQATQAYRLVDRIEGVAVGILVRVGLLAGLGLVAVVVSVLLSLRFGRRLARELVNLRRAALVLAADRLPTVIDRLSRGDDVDVDAEAPELHLRGTSEISDVGAAFTTVQRTAITAAVGQAALRRGVAQVFLNLARRNQSLLHRQLALLDTMERRDVDAQTLEDLFRLDHLTTRMRRHAEGLIILSGALPGRGWRNPVPILDVVRGAVAEVEDYQRVTVHVPPGPALLGAAVADVIHLIAELVENATIFSPPHTEVRVRGEIVGSGYAIEVEDRGLGLSAEEFDAINEKLATPPEFDLADSDRLGLFVVGRLAHRHDIRVVLRPSPYGGTTAIVLLPAALVVEAPRERELVAVGPQTSAAPESRPALEAVRTRPAEDVAELVTPLRAAPEAPEPPRPAVLPVRGTDGESAPGPVLPMEGVVRDALPRRVAGTRPAPDARGSGAPDARATDARATDGRASDGRAADTHKGLPRRVRQASLAPQLRQARPRTAAPVNGADGDPEDTGTARSPEETRAIFASFQDGVRRGRRDAQELDGKKGDE</sequence>
<dbReference type="InterPro" id="IPR050428">
    <property type="entry name" value="TCS_sensor_his_kinase"/>
</dbReference>
<organism evidence="12 13">
    <name type="scientific">Bailinhaonella thermotolerans</name>
    <dbReference type="NCBI Taxonomy" id="1070861"/>
    <lineage>
        <taxon>Bacteria</taxon>
        <taxon>Bacillati</taxon>
        <taxon>Actinomycetota</taxon>
        <taxon>Actinomycetes</taxon>
        <taxon>Streptosporangiales</taxon>
        <taxon>Streptosporangiaceae</taxon>
        <taxon>Bailinhaonella</taxon>
    </lineage>
</organism>
<dbReference type="Pfam" id="PF08376">
    <property type="entry name" value="NIT"/>
    <property type="match status" value="1"/>
</dbReference>
<feature type="compositionally biased region" description="Basic and acidic residues" evidence="8">
    <location>
        <begin position="810"/>
        <end position="828"/>
    </location>
</feature>
<evidence type="ECO:0000256" key="9">
    <source>
        <dbReference type="SAM" id="Phobius"/>
    </source>
</evidence>
<dbReference type="Pfam" id="PF02518">
    <property type="entry name" value="HATPase_c"/>
    <property type="match status" value="1"/>
</dbReference>
<evidence type="ECO:0000256" key="1">
    <source>
        <dbReference type="ARBA" id="ARBA00000085"/>
    </source>
</evidence>
<keyword evidence="3" id="KW-0597">Phosphoprotein</keyword>
<accession>A0A3A4AWL7</accession>
<proteinExistence type="predicted"/>
<feature type="domain" description="NIT" evidence="11">
    <location>
        <begin position="53"/>
        <end position="304"/>
    </location>
</feature>
<keyword evidence="13" id="KW-1185">Reference proteome</keyword>
<comment type="catalytic activity">
    <reaction evidence="1">
        <text>ATP + protein L-histidine = ADP + protein N-phospho-L-histidine.</text>
        <dbReference type="EC" id="2.7.13.3"/>
    </reaction>
</comment>
<evidence type="ECO:0000256" key="5">
    <source>
        <dbReference type="ARBA" id="ARBA00022692"/>
    </source>
</evidence>
<dbReference type="AlphaFoldDB" id="A0A3A4AWL7"/>
<dbReference type="PANTHER" id="PTHR45436">
    <property type="entry name" value="SENSOR HISTIDINE KINASE YKOH"/>
    <property type="match status" value="1"/>
</dbReference>
<comment type="caution">
    <text evidence="12">The sequence shown here is derived from an EMBL/GenBank/DDBJ whole genome shotgun (WGS) entry which is preliminary data.</text>
</comment>
<feature type="domain" description="Histidine kinase" evidence="10">
    <location>
        <begin position="522"/>
        <end position="627"/>
    </location>
</feature>
<dbReference type="SMART" id="SM00387">
    <property type="entry name" value="HATPase_c"/>
    <property type="match status" value="1"/>
</dbReference>
<keyword evidence="7 9" id="KW-1133">Transmembrane helix</keyword>
<evidence type="ECO:0000256" key="2">
    <source>
        <dbReference type="ARBA" id="ARBA00012438"/>
    </source>
</evidence>
<dbReference type="GO" id="GO:0005886">
    <property type="term" value="C:plasma membrane"/>
    <property type="evidence" value="ECO:0007669"/>
    <property type="project" value="TreeGrafter"/>
</dbReference>
<feature type="compositionally biased region" description="Basic and acidic residues" evidence="8">
    <location>
        <begin position="734"/>
        <end position="755"/>
    </location>
</feature>
<dbReference type="GO" id="GO:0004673">
    <property type="term" value="F:protein histidine kinase activity"/>
    <property type="evidence" value="ECO:0007669"/>
    <property type="project" value="UniProtKB-EC"/>
</dbReference>
<reference evidence="12 13" key="1">
    <citation type="submission" date="2018-09" db="EMBL/GenBank/DDBJ databases">
        <title>YIM 75507 draft genome.</title>
        <authorList>
            <person name="Tang S."/>
            <person name="Feng Y."/>
        </authorList>
    </citation>
    <scope>NUCLEOTIDE SEQUENCE [LARGE SCALE GENOMIC DNA]</scope>
    <source>
        <strain evidence="12 13">YIM 75507</strain>
    </source>
</reference>
<protein>
    <recommendedName>
        <fullName evidence="2">histidine kinase</fullName>
        <ecNumber evidence="2">2.7.13.3</ecNumber>
    </recommendedName>
</protein>
<dbReference type="EMBL" id="QZEY01000004">
    <property type="protein sequence ID" value="RJL32687.1"/>
    <property type="molecule type" value="Genomic_DNA"/>
</dbReference>
<dbReference type="OrthoDB" id="3845898at2"/>
<dbReference type="Proteomes" id="UP000265768">
    <property type="component" value="Unassembled WGS sequence"/>
</dbReference>
<dbReference type="InterPro" id="IPR005467">
    <property type="entry name" value="His_kinase_dom"/>
</dbReference>
<evidence type="ECO:0000259" key="11">
    <source>
        <dbReference type="PROSITE" id="PS50906"/>
    </source>
</evidence>
<evidence type="ECO:0000259" key="10">
    <source>
        <dbReference type="PROSITE" id="PS50109"/>
    </source>
</evidence>
<dbReference type="RefSeq" id="WP_119926936.1">
    <property type="nucleotide sequence ID" value="NZ_QZEY01000004.1"/>
</dbReference>
<keyword evidence="6" id="KW-0418">Kinase</keyword>
<evidence type="ECO:0000256" key="6">
    <source>
        <dbReference type="ARBA" id="ARBA00022777"/>
    </source>
</evidence>
<name>A0A3A4AWL7_9ACTN</name>
<dbReference type="InterPro" id="IPR010910">
    <property type="entry name" value="Nitrate/nitrite_sensing_bac"/>
</dbReference>
<dbReference type="PANTHER" id="PTHR45436:SF5">
    <property type="entry name" value="SENSOR HISTIDINE KINASE TRCS"/>
    <property type="match status" value="1"/>
</dbReference>
<evidence type="ECO:0000256" key="8">
    <source>
        <dbReference type="SAM" id="MobiDB-lite"/>
    </source>
</evidence>
<keyword evidence="9" id="KW-0472">Membrane</keyword>
<dbReference type="PROSITE" id="PS50906">
    <property type="entry name" value="NIT"/>
    <property type="match status" value="1"/>
</dbReference>
<keyword evidence="5 9" id="KW-0812">Transmembrane</keyword>
<dbReference type="Gene3D" id="3.30.565.10">
    <property type="entry name" value="Histidine kinase-like ATPase, C-terminal domain"/>
    <property type="match status" value="1"/>
</dbReference>
<evidence type="ECO:0000256" key="7">
    <source>
        <dbReference type="ARBA" id="ARBA00022989"/>
    </source>
</evidence>
<feature type="region of interest" description="Disordered" evidence="8">
    <location>
        <begin position="640"/>
        <end position="828"/>
    </location>
</feature>
<dbReference type="InterPro" id="IPR036890">
    <property type="entry name" value="HATPase_C_sf"/>
</dbReference>
<feature type="transmembrane region" description="Helical" evidence="9">
    <location>
        <begin position="12"/>
        <end position="35"/>
    </location>
</feature>
<dbReference type="InterPro" id="IPR013587">
    <property type="entry name" value="Nitrate/nitrite_sensing"/>
</dbReference>
<dbReference type="GO" id="GO:0000160">
    <property type="term" value="P:phosphorelay signal transduction system"/>
    <property type="evidence" value="ECO:0007669"/>
    <property type="project" value="TreeGrafter"/>
</dbReference>
<keyword evidence="4" id="KW-0808">Transferase</keyword>
<evidence type="ECO:0000256" key="3">
    <source>
        <dbReference type="ARBA" id="ARBA00022553"/>
    </source>
</evidence>